<feature type="coiled-coil region" evidence="1">
    <location>
        <begin position="112"/>
        <end position="146"/>
    </location>
</feature>
<comment type="caution">
    <text evidence="2">The sequence shown here is derived from an EMBL/GenBank/DDBJ whole genome shotgun (WGS) entry which is preliminary data.</text>
</comment>
<dbReference type="EMBL" id="MU070317">
    <property type="protein sequence ID" value="KAF5828356.1"/>
    <property type="molecule type" value="Genomic_DNA"/>
</dbReference>
<sequence>MYNRIFHFSSGSHALFFLAARSSHPHVRCYIPIARARGSEVLILICTQQPPFKPAGCIALLLQLGSLHLEKQLDQFAYSLLTQDAYPQASSLEVLPHHLACVGIEGLSFSQLEALEVLHHSALARIAEAKLELARVQERLKSSEKSRLEEELRCRRLQLESKQAHAANSIPYD</sequence>
<evidence type="ECO:0000313" key="2">
    <source>
        <dbReference type="EMBL" id="KAF5828356.1"/>
    </source>
</evidence>
<reference evidence="2" key="2">
    <citation type="submission" date="2020-06" db="EMBL/GenBank/DDBJ databases">
        <authorList>
            <consortium name="DOE Joint Genome Institute"/>
            <person name="Calhoun S."/>
            <person name="Polle J.E."/>
            <person name="Mckie-Krisberg Z."/>
            <person name="Prochnik S."/>
            <person name="Neofotis P."/>
            <person name="Yim W.C."/>
            <person name="Hathwaik L.T."/>
            <person name="Jenkins J."/>
            <person name="Molina H."/>
            <person name="Bunkenborg J."/>
            <person name="Grigoriev I.V."/>
            <person name="Barry K."/>
            <person name="Schmutz J."/>
            <person name="Jin E."/>
            <person name="Cushman J.C."/>
            <person name="Magnuson J.K."/>
        </authorList>
    </citation>
    <scope>NUCLEOTIDE SEQUENCE</scope>
    <source>
        <strain evidence="2">CCAP 19/18</strain>
    </source>
</reference>
<gene>
    <name evidence="2" type="ORF">DUNSADRAFT_17753</name>
</gene>
<reference evidence="2" key="1">
    <citation type="submission" date="2017-08" db="EMBL/GenBank/DDBJ databases">
        <authorList>
            <person name="Polle J.E."/>
            <person name="Barry K."/>
            <person name="Cushman J."/>
            <person name="Schmutz J."/>
            <person name="Tran D."/>
            <person name="Hathwaick L.T."/>
            <person name="Yim W.C."/>
            <person name="Jenkins J."/>
            <person name="Mckie-Krisberg Z.M."/>
            <person name="Prochnik S."/>
            <person name="Lindquist E."/>
            <person name="Dockter R.B."/>
            <person name="Adam C."/>
            <person name="Molina H."/>
            <person name="Bunkerborg J."/>
            <person name="Jin E."/>
            <person name="Buchheim M."/>
            <person name="Magnuson J."/>
        </authorList>
    </citation>
    <scope>NUCLEOTIDE SEQUENCE</scope>
    <source>
        <strain evidence="2">CCAP 19/18</strain>
    </source>
</reference>
<accession>A0ABQ7G1A5</accession>
<proteinExistence type="predicted"/>
<evidence type="ECO:0000313" key="3">
    <source>
        <dbReference type="Proteomes" id="UP000815325"/>
    </source>
</evidence>
<name>A0ABQ7G1A5_DUNSA</name>
<organism evidence="2 3">
    <name type="scientific">Dunaliella salina</name>
    <name type="common">Green alga</name>
    <name type="synonym">Protococcus salinus</name>
    <dbReference type="NCBI Taxonomy" id="3046"/>
    <lineage>
        <taxon>Eukaryota</taxon>
        <taxon>Viridiplantae</taxon>
        <taxon>Chlorophyta</taxon>
        <taxon>core chlorophytes</taxon>
        <taxon>Chlorophyceae</taxon>
        <taxon>CS clade</taxon>
        <taxon>Chlamydomonadales</taxon>
        <taxon>Dunaliellaceae</taxon>
        <taxon>Dunaliella</taxon>
    </lineage>
</organism>
<evidence type="ECO:0000256" key="1">
    <source>
        <dbReference type="SAM" id="Coils"/>
    </source>
</evidence>
<keyword evidence="3" id="KW-1185">Reference proteome</keyword>
<dbReference type="Proteomes" id="UP000815325">
    <property type="component" value="Unassembled WGS sequence"/>
</dbReference>
<keyword evidence="1" id="KW-0175">Coiled coil</keyword>
<protein>
    <submittedName>
        <fullName evidence="2">Uncharacterized protein</fullName>
    </submittedName>
</protein>
<dbReference type="EMBL" id="MU070317">
    <property type="protein sequence ID" value="KAF5828355.1"/>
    <property type="molecule type" value="Genomic_DNA"/>
</dbReference>